<reference evidence="1 2" key="1">
    <citation type="journal article" date="2020" name="ISME J.">
        <title>Comparative genomics reveals insights into cyanobacterial evolution and habitat adaptation.</title>
        <authorList>
            <person name="Chen M.Y."/>
            <person name="Teng W.K."/>
            <person name="Zhao L."/>
            <person name="Hu C.X."/>
            <person name="Zhou Y.K."/>
            <person name="Han B.P."/>
            <person name="Song L.R."/>
            <person name="Shu W.S."/>
        </authorList>
    </citation>
    <scope>NUCLEOTIDE SEQUENCE [LARGE SCALE GENOMIC DNA]</scope>
    <source>
        <strain evidence="1 2">FACHB-260</strain>
    </source>
</reference>
<accession>A0ABR8CSJ7</accession>
<proteinExistence type="predicted"/>
<keyword evidence="2" id="KW-1185">Reference proteome</keyword>
<dbReference type="Proteomes" id="UP000607281">
    <property type="component" value="Unassembled WGS sequence"/>
</dbReference>
<comment type="caution">
    <text evidence="1">The sequence shown here is derived from an EMBL/GenBank/DDBJ whole genome shotgun (WGS) entry which is preliminary data.</text>
</comment>
<evidence type="ECO:0000313" key="1">
    <source>
        <dbReference type="EMBL" id="MBD2346014.1"/>
    </source>
</evidence>
<gene>
    <name evidence="1" type="ORF">H6G18_17945</name>
</gene>
<evidence type="ECO:0008006" key="3">
    <source>
        <dbReference type="Google" id="ProtNLM"/>
    </source>
</evidence>
<protein>
    <recommendedName>
        <fullName evidence="3">SPOR domain-containing protein</fullName>
    </recommendedName>
</protein>
<dbReference type="EMBL" id="JACJRF010000034">
    <property type="protein sequence ID" value="MBD2346014.1"/>
    <property type="molecule type" value="Genomic_DNA"/>
</dbReference>
<sequence length="255" mass="28872">MSIQITGKYIALPIMPLLLGSWFTLVAGISPAQGQIKNSDRVLLTQAVFENLPPPPNVPTQGIEFNQYQYQPNYQPSQPVQYQYQPGQNFQRYFVYVENTDSQTLQRVRRIEPGAYIRQYNGRSVIQSGVFNQQSNAQLRVRELESLGIYGVRIAGGGQEIPNYPGEVPNYPGGGNFGSERSRYYVTIPAKPEEVSSIANRIRLTVSRYGLVTERRQPLGPHVAVGPFVQRTEAEQWNNYLRNMGFSNARVYYGK</sequence>
<name>A0ABR8CSJ7_9NOST</name>
<organism evidence="1 2">
    <name type="scientific">Anabaena subtropica FACHB-260</name>
    <dbReference type="NCBI Taxonomy" id="2692884"/>
    <lineage>
        <taxon>Bacteria</taxon>
        <taxon>Bacillati</taxon>
        <taxon>Cyanobacteriota</taxon>
        <taxon>Cyanophyceae</taxon>
        <taxon>Nostocales</taxon>
        <taxon>Nostocaceae</taxon>
        <taxon>Anabaena</taxon>
    </lineage>
</organism>
<evidence type="ECO:0000313" key="2">
    <source>
        <dbReference type="Proteomes" id="UP000607281"/>
    </source>
</evidence>